<reference evidence="2" key="1">
    <citation type="submission" date="2022-10" db="EMBL/GenBank/DDBJ databases">
        <title>The WGS of Solirubrobacter ginsenosidimutans DSM 21036.</title>
        <authorList>
            <person name="Jiang Z."/>
        </authorList>
    </citation>
    <scope>NUCLEOTIDE SEQUENCE</scope>
    <source>
        <strain evidence="2">DSM 21036</strain>
    </source>
</reference>
<gene>
    <name evidence="2" type="ORF">OM076_24485</name>
</gene>
<evidence type="ECO:0000256" key="1">
    <source>
        <dbReference type="SAM" id="SignalP"/>
    </source>
</evidence>
<proteinExistence type="predicted"/>
<feature type="chain" id="PRO_5040840909" evidence="1">
    <location>
        <begin position="18"/>
        <end position="438"/>
    </location>
</feature>
<evidence type="ECO:0000313" key="2">
    <source>
        <dbReference type="EMBL" id="MDA0163454.1"/>
    </source>
</evidence>
<keyword evidence="3" id="KW-1185">Reference proteome</keyword>
<organism evidence="2 3">
    <name type="scientific">Solirubrobacter ginsenosidimutans</name>
    <dbReference type="NCBI Taxonomy" id="490573"/>
    <lineage>
        <taxon>Bacteria</taxon>
        <taxon>Bacillati</taxon>
        <taxon>Actinomycetota</taxon>
        <taxon>Thermoleophilia</taxon>
        <taxon>Solirubrobacterales</taxon>
        <taxon>Solirubrobacteraceae</taxon>
        <taxon>Solirubrobacter</taxon>
    </lineage>
</organism>
<dbReference type="Proteomes" id="UP001149140">
    <property type="component" value="Unassembled WGS sequence"/>
</dbReference>
<evidence type="ECO:0000313" key="3">
    <source>
        <dbReference type="Proteomes" id="UP001149140"/>
    </source>
</evidence>
<name>A0A9X3S2E5_9ACTN</name>
<dbReference type="SUPFAM" id="SSF69322">
    <property type="entry name" value="Tricorn protease domain 2"/>
    <property type="match status" value="1"/>
</dbReference>
<dbReference type="AlphaFoldDB" id="A0A9X3S2E5"/>
<protein>
    <submittedName>
        <fullName evidence="2">Uncharacterized protein</fullName>
    </submittedName>
</protein>
<keyword evidence="1" id="KW-0732">Signal</keyword>
<accession>A0A9X3S2E5</accession>
<dbReference type="RefSeq" id="WP_270042700.1">
    <property type="nucleotide sequence ID" value="NZ_JAPDOD010000025.1"/>
</dbReference>
<comment type="caution">
    <text evidence="2">The sequence shown here is derived from an EMBL/GenBank/DDBJ whole genome shotgun (WGS) entry which is preliminary data.</text>
</comment>
<feature type="signal peptide" evidence="1">
    <location>
        <begin position="1"/>
        <end position="17"/>
    </location>
</feature>
<sequence length="438" mass="44641">MLILLSFLLAVPAAAEASSVAYIENGEVWVSSLDGAAKARLAAPVVNSAGETEKWLAVAASDRGRIVAVRNFPGRNAGFSWFKVWEPDGTSTVEGPLNYPGGWAVVVYPLGFDVTPDGAHMVYGYSNSGFCCPISYGRGTYVRPVSSSPLPPISISGQEEPSLFGTRVIARSDSTTITVQDPATTYGDDFEPWLDVSATGLEVRRTDIAASGNVAALEGERWQGGTQTVGKIAVLSINGFDQGPTGAVDCFLPSTGLAKDVSLSQDGRSVAWTDGGGLKVAGTPTSANDPCDLTSPPVVIAAGGTSASIGGGDVTPFLPPAPAPPVTAPASAPAQGGMAPPMTISQPALALPAKVTAKALKAGLPLKVTVGAAGKVTVVMTVGGKKVGGGSATATRAGQVTVKVKLTKAGRKLARKGKKLTIKVTQAGRTVTKTVKLR</sequence>
<dbReference type="EMBL" id="JAPDOD010000025">
    <property type="protein sequence ID" value="MDA0163454.1"/>
    <property type="molecule type" value="Genomic_DNA"/>
</dbReference>